<dbReference type="Gene3D" id="1.20.920.10">
    <property type="entry name" value="Bromodomain-like"/>
    <property type="match status" value="1"/>
</dbReference>
<name>S8CWM6_9LAMI</name>
<feature type="compositionally biased region" description="Acidic residues" evidence="3">
    <location>
        <begin position="301"/>
        <end position="313"/>
    </location>
</feature>
<protein>
    <recommendedName>
        <fullName evidence="4">Bromo domain-containing protein</fullName>
    </recommendedName>
</protein>
<dbReference type="Proteomes" id="UP000015453">
    <property type="component" value="Unassembled WGS sequence"/>
</dbReference>
<dbReference type="GO" id="GO:0008360">
    <property type="term" value="P:regulation of cell shape"/>
    <property type="evidence" value="ECO:0007669"/>
    <property type="project" value="TreeGrafter"/>
</dbReference>
<keyword evidence="1 2" id="KW-0103">Bromodomain</keyword>
<keyword evidence="6" id="KW-1185">Reference proteome</keyword>
<dbReference type="Pfam" id="PF00439">
    <property type="entry name" value="Bromodomain"/>
    <property type="match status" value="1"/>
</dbReference>
<dbReference type="InterPro" id="IPR001487">
    <property type="entry name" value="Bromodomain"/>
</dbReference>
<feature type="region of interest" description="Disordered" evidence="3">
    <location>
        <begin position="167"/>
        <end position="196"/>
    </location>
</feature>
<dbReference type="InterPro" id="IPR057451">
    <property type="entry name" value="BRWD/PHIP_AD"/>
</dbReference>
<feature type="compositionally biased region" description="Low complexity" evidence="3">
    <location>
        <begin position="235"/>
        <end position="245"/>
    </location>
</feature>
<dbReference type="GO" id="GO:0007010">
    <property type="term" value="P:cytoskeleton organization"/>
    <property type="evidence" value="ECO:0007669"/>
    <property type="project" value="TreeGrafter"/>
</dbReference>
<feature type="compositionally biased region" description="Basic and acidic residues" evidence="3">
    <location>
        <begin position="263"/>
        <end position="273"/>
    </location>
</feature>
<dbReference type="PANTHER" id="PTHR16266">
    <property type="entry name" value="WD REPEAT DOMAIN 9"/>
    <property type="match status" value="1"/>
</dbReference>
<organism evidence="5 6">
    <name type="scientific">Genlisea aurea</name>
    <dbReference type="NCBI Taxonomy" id="192259"/>
    <lineage>
        <taxon>Eukaryota</taxon>
        <taxon>Viridiplantae</taxon>
        <taxon>Streptophyta</taxon>
        <taxon>Embryophyta</taxon>
        <taxon>Tracheophyta</taxon>
        <taxon>Spermatophyta</taxon>
        <taxon>Magnoliopsida</taxon>
        <taxon>eudicotyledons</taxon>
        <taxon>Gunneridae</taxon>
        <taxon>Pentapetalae</taxon>
        <taxon>asterids</taxon>
        <taxon>lamiids</taxon>
        <taxon>Lamiales</taxon>
        <taxon>Lentibulariaceae</taxon>
        <taxon>Genlisea</taxon>
    </lineage>
</organism>
<dbReference type="AlphaFoldDB" id="S8CWM6"/>
<evidence type="ECO:0000313" key="6">
    <source>
        <dbReference type="Proteomes" id="UP000015453"/>
    </source>
</evidence>
<dbReference type="InterPro" id="IPR036427">
    <property type="entry name" value="Bromodomain-like_sf"/>
</dbReference>
<feature type="domain" description="Bromo" evidence="4">
    <location>
        <begin position="848"/>
        <end position="899"/>
    </location>
</feature>
<evidence type="ECO:0000256" key="2">
    <source>
        <dbReference type="PROSITE-ProRule" id="PRU00035"/>
    </source>
</evidence>
<evidence type="ECO:0000256" key="3">
    <source>
        <dbReference type="SAM" id="MobiDB-lite"/>
    </source>
</evidence>
<evidence type="ECO:0000259" key="4">
    <source>
        <dbReference type="PROSITE" id="PS50014"/>
    </source>
</evidence>
<feature type="non-terminal residue" evidence="5">
    <location>
        <position position="1"/>
    </location>
</feature>
<evidence type="ECO:0000256" key="1">
    <source>
        <dbReference type="ARBA" id="ARBA00023117"/>
    </source>
</evidence>
<dbReference type="Pfam" id="PF25313">
    <property type="entry name" value="BRWD_AD"/>
    <property type="match status" value="1"/>
</dbReference>
<feature type="region of interest" description="Disordered" evidence="3">
    <location>
        <begin position="213"/>
        <end position="314"/>
    </location>
</feature>
<sequence length="915" mass="104420">RDGTSIVLSDDVGQIYLINTGEGESHKDAKYDQFFLGDYRPLTQDTHGNVIDQETQLGPYLRNIQDTLCDSSMLPYPEPYQSMYQRRRLGALGIEWRPSPIKFAVGTDIGMGQAIQISPLPDLDVILEPVPDYADAIYWEPENEGVNDDNDSEYDIYEEFYSDGRKTCPSDNLSDSECSEQGGIEEESMKDNIRRSKRKKSLLDVDLMTSCKSVKKRNKNDKEGITSSRSRNYKSSKVVQSSSGKKPSKLMSSRAQRVAARNAIDDFPERIETSVEEEDEEFLTSETSDTDLSLELSSPGENEDHENLDDEQFCDSNAVRTLSDRSNEVENPPEQPDPQINVAKKNKLVFKIPIRQHSESLPLENNLHLSDEAEKMTGVANGLIKSASLGNSGFRLENPKIRFSSGSRLGTVMPMNSIASALVDDEASSSFGLTCRDDQRNDSAVIKSQNEAKDVLSSDHGGCHDLKFEEKHSSQMQNDSEKKITIRKIKLKKFSGDKPASESSSAASPALSMSVTENTPDEVNNLLRLDSRSDAVFKKYPKITVRTHVKVAALPDVATSSQSVKSFRFEPTVHEVEGSNYDRRTRFSCSKKESYYLEPNGYSTETNDQNLPRKPNWLLLIKQGEGYRYIPQLGDEVVYLRQGHQDFLDSNQSSQPGPRVYGDKIRAVEVCLVDKLEYTTRSGSGESCCSITLKFIDATCRVRGQKIQVMLSEMDNIPDFIVEKAWYDASIRRNWSVDDKCYVWWRDDNAQAGAWWEGWITRIKDKSSDFPESPWERYHVKYDNDDTDYRHCPWELHDAERSWKQPNNISFRSKEEILACFNKLLQRAHEDKDHHGIIKLNEVSLKLDFMNRFPVPLSLSIINSRLENDYYRNLTAMKHDFDVMLTNAESYFLKNSKVLRKFNRLRGWFNKIYTD</sequence>
<evidence type="ECO:0000313" key="5">
    <source>
        <dbReference type="EMBL" id="EPS71819.1"/>
    </source>
</evidence>
<dbReference type="SUPFAM" id="SSF47370">
    <property type="entry name" value="Bromodomain"/>
    <property type="match status" value="1"/>
</dbReference>
<feature type="compositionally biased region" description="Low complexity" evidence="3">
    <location>
        <begin position="501"/>
        <end position="514"/>
    </location>
</feature>
<accession>S8CWM6</accession>
<dbReference type="PANTHER" id="PTHR16266:SF17">
    <property type="entry name" value="BRWD3"/>
    <property type="match status" value="1"/>
</dbReference>
<feature type="compositionally biased region" description="Acidic residues" evidence="3">
    <location>
        <begin position="274"/>
        <end position="283"/>
    </location>
</feature>
<proteinExistence type="predicted"/>
<feature type="compositionally biased region" description="Low complexity" evidence="3">
    <location>
        <begin position="284"/>
        <end position="298"/>
    </location>
</feature>
<comment type="caution">
    <text evidence="5">The sequence shown here is derived from an EMBL/GenBank/DDBJ whole genome shotgun (WGS) entry which is preliminary data.</text>
</comment>
<reference evidence="5 6" key="1">
    <citation type="journal article" date="2013" name="BMC Genomics">
        <title>The miniature genome of a carnivorous plant Genlisea aurea contains a low number of genes and short non-coding sequences.</title>
        <authorList>
            <person name="Leushkin E.V."/>
            <person name="Sutormin R.A."/>
            <person name="Nabieva E.R."/>
            <person name="Penin A.A."/>
            <person name="Kondrashov A.S."/>
            <person name="Logacheva M.D."/>
        </authorList>
    </citation>
    <scope>NUCLEOTIDE SEQUENCE [LARGE SCALE GENOMIC DNA]</scope>
</reference>
<feature type="region of interest" description="Disordered" evidence="3">
    <location>
        <begin position="495"/>
        <end position="517"/>
    </location>
</feature>
<dbReference type="EMBL" id="AUSU01001099">
    <property type="protein sequence ID" value="EPS71819.1"/>
    <property type="molecule type" value="Genomic_DNA"/>
</dbReference>
<gene>
    <name evidence="5" type="ORF">M569_02939</name>
</gene>
<dbReference type="PROSITE" id="PS50014">
    <property type="entry name" value="BROMODOMAIN_2"/>
    <property type="match status" value="1"/>
</dbReference>
<dbReference type="GO" id="GO:0006357">
    <property type="term" value="P:regulation of transcription by RNA polymerase II"/>
    <property type="evidence" value="ECO:0007669"/>
    <property type="project" value="TreeGrafter"/>
</dbReference>
<dbReference type="OrthoDB" id="538223at2759"/>
<dbReference type="SMART" id="SM00297">
    <property type="entry name" value="BROMO"/>
    <property type="match status" value="1"/>
</dbReference>
<dbReference type="InterPro" id="IPR052060">
    <property type="entry name" value="Bromo_WD_repeat"/>
</dbReference>
<dbReference type="GO" id="GO:0005634">
    <property type="term" value="C:nucleus"/>
    <property type="evidence" value="ECO:0007669"/>
    <property type="project" value="TreeGrafter"/>
</dbReference>